<feature type="chain" id="PRO_5004794269" description="3-keto-disaccharide hydrolase domain-containing protein" evidence="1">
    <location>
        <begin position="18"/>
        <end position="239"/>
    </location>
</feature>
<gene>
    <name evidence="2" type="ORF">J421_0561</name>
</gene>
<organism evidence="2 3">
    <name type="scientific">Gemmatirosa kalamazoonensis</name>
    <dbReference type="NCBI Taxonomy" id="861299"/>
    <lineage>
        <taxon>Bacteria</taxon>
        <taxon>Pseudomonadati</taxon>
        <taxon>Gemmatimonadota</taxon>
        <taxon>Gemmatimonadia</taxon>
        <taxon>Gemmatimonadales</taxon>
        <taxon>Gemmatimonadaceae</taxon>
        <taxon>Gemmatirosa</taxon>
    </lineage>
</organism>
<sequence>MRSAVLLLLTLVTPAGAQSIGVGAGPYSDPTHKVSGSGRMPAGWAMRFDPIVARAGRPAPAPPRATDVDVQAVAGGVRVRSGPAAIYWRASDVASGRFTVSATFTQTRGMAHEAYGLLVGGAHLDDGRERYLYFVVRPQDGGILVSRRTSDARPTALVPWTVHPAVHRERAGDGAATNRLAVRVDVDSVWFVANDRVVRALARADLRIPTDGVVGVRVNHNLDLLVTDLRVDRAAGRIR</sequence>
<name>W0RFD6_9BACT</name>
<reference evidence="2 3" key="1">
    <citation type="journal article" date="2014" name="Genome Announc.">
        <title>Genome Sequence and Methylome of Soil Bacterium Gemmatirosa kalamazoonensis KBS708T, a Member of the Rarely Cultivated Gemmatimonadetes Phylum.</title>
        <authorList>
            <person name="Debruyn J.M."/>
            <person name="Radosevich M."/>
            <person name="Wommack K.E."/>
            <person name="Polson S.W."/>
            <person name="Hauser L.J."/>
            <person name="Fawaz M.N."/>
            <person name="Korlach J."/>
            <person name="Tsai Y.C."/>
        </authorList>
    </citation>
    <scope>NUCLEOTIDE SEQUENCE [LARGE SCALE GENOMIC DNA]</scope>
    <source>
        <strain evidence="2 3">KBS708</strain>
    </source>
</reference>
<dbReference type="AlphaFoldDB" id="W0RFD6"/>
<evidence type="ECO:0008006" key="4">
    <source>
        <dbReference type="Google" id="ProtNLM"/>
    </source>
</evidence>
<dbReference type="Proteomes" id="UP000019151">
    <property type="component" value="Chromosome"/>
</dbReference>
<accession>W0RFD6</accession>
<evidence type="ECO:0000313" key="2">
    <source>
        <dbReference type="EMBL" id="AHG88098.1"/>
    </source>
</evidence>
<evidence type="ECO:0000256" key="1">
    <source>
        <dbReference type="SAM" id="SignalP"/>
    </source>
</evidence>
<keyword evidence="1" id="KW-0732">Signal</keyword>
<dbReference type="STRING" id="861299.J421_0561"/>
<dbReference type="KEGG" id="gba:J421_0561"/>
<dbReference type="Gene3D" id="2.60.120.560">
    <property type="entry name" value="Exo-inulinase, domain 1"/>
    <property type="match status" value="1"/>
</dbReference>
<proteinExistence type="predicted"/>
<dbReference type="eggNOG" id="ENOG503340J">
    <property type="taxonomic scope" value="Bacteria"/>
</dbReference>
<feature type="signal peptide" evidence="1">
    <location>
        <begin position="1"/>
        <end position="17"/>
    </location>
</feature>
<evidence type="ECO:0000313" key="3">
    <source>
        <dbReference type="Proteomes" id="UP000019151"/>
    </source>
</evidence>
<dbReference type="EMBL" id="CP007128">
    <property type="protein sequence ID" value="AHG88098.1"/>
    <property type="molecule type" value="Genomic_DNA"/>
</dbReference>
<dbReference type="InParanoid" id="W0RFD6"/>
<dbReference type="HOGENOM" id="CLU_1159755_0_0_0"/>
<keyword evidence="3" id="KW-1185">Reference proteome</keyword>
<protein>
    <recommendedName>
        <fullName evidence="4">3-keto-disaccharide hydrolase domain-containing protein</fullName>
    </recommendedName>
</protein>